<keyword evidence="5" id="KW-1185">Reference proteome</keyword>
<comment type="subunit">
    <text evidence="3">Forms a complex with KhpB.</text>
</comment>
<dbReference type="GO" id="GO:0005737">
    <property type="term" value="C:cytoplasm"/>
    <property type="evidence" value="ECO:0007669"/>
    <property type="project" value="UniProtKB-SubCell"/>
</dbReference>
<keyword evidence="2 3" id="KW-0694">RNA-binding</keyword>
<dbReference type="HAMAP" id="MF_00088">
    <property type="entry name" value="KhpA"/>
    <property type="match status" value="1"/>
</dbReference>
<dbReference type="InterPro" id="IPR015946">
    <property type="entry name" value="KH_dom-like_a/b"/>
</dbReference>
<evidence type="ECO:0000256" key="3">
    <source>
        <dbReference type="HAMAP-Rule" id="MF_00088"/>
    </source>
</evidence>
<dbReference type="SUPFAM" id="SSF54814">
    <property type="entry name" value="Prokaryotic type KH domain (KH-domain type II)"/>
    <property type="match status" value="1"/>
</dbReference>
<dbReference type="PANTHER" id="PTHR34654">
    <property type="entry name" value="UPF0109 PROTEIN SCO5592"/>
    <property type="match status" value="1"/>
</dbReference>
<keyword evidence="3" id="KW-0133">Cell shape</keyword>
<keyword evidence="3" id="KW-0143">Chaperone</keyword>
<dbReference type="GO" id="GO:0009252">
    <property type="term" value="P:peptidoglycan biosynthetic process"/>
    <property type="evidence" value="ECO:0007669"/>
    <property type="project" value="UniProtKB-UniRule"/>
</dbReference>
<dbReference type="InterPro" id="IPR020627">
    <property type="entry name" value="KhpA"/>
</dbReference>
<sequence>MAFSFLKNLFAASDDSVPAADSKAAVPEASAGLSSSPGGDVGELAPPVSLAGLESFVLYVVRSLVDEPAEVKIATVERDKMSVIQITCVKKDIGKIIGKSGKTIAAIRSLVSGASGRIGLRVTVDVLD</sequence>
<proteinExistence type="inferred from homology"/>
<comment type="caution">
    <text evidence="4">The sequence shown here is derived from an EMBL/GenBank/DDBJ whole genome shotgun (WGS) entry which is preliminary data.</text>
</comment>
<dbReference type="Pfam" id="PF13083">
    <property type="entry name" value="KH_KhpA-B"/>
    <property type="match status" value="1"/>
</dbReference>
<comment type="function">
    <text evidence="3">A probable RNA chaperone. Forms a complex with KhpB which binds to cellular RNA and controls its expression. Plays a role in peptidoglycan (PG) homeostasis and cell length regulation.</text>
</comment>
<dbReference type="Gene3D" id="3.30.300.20">
    <property type="match status" value="1"/>
</dbReference>
<dbReference type="RefSeq" id="WP_307260498.1">
    <property type="nucleotide sequence ID" value="NZ_JAUSVL010000001.1"/>
</dbReference>
<dbReference type="GO" id="GO:0008360">
    <property type="term" value="P:regulation of cell shape"/>
    <property type="evidence" value="ECO:0007669"/>
    <property type="project" value="UniProtKB-KW"/>
</dbReference>
<dbReference type="Proteomes" id="UP001238163">
    <property type="component" value="Unassembled WGS sequence"/>
</dbReference>
<dbReference type="InterPro" id="IPR009019">
    <property type="entry name" value="KH_sf_prok-type"/>
</dbReference>
<evidence type="ECO:0000256" key="2">
    <source>
        <dbReference type="ARBA" id="ARBA00022884"/>
    </source>
</evidence>
<dbReference type="GO" id="GO:0071555">
    <property type="term" value="P:cell wall organization"/>
    <property type="evidence" value="ECO:0007669"/>
    <property type="project" value="UniProtKB-KW"/>
</dbReference>
<comment type="subcellular location">
    <subcellularLocation>
        <location evidence="3">Cytoplasm</location>
    </subcellularLocation>
</comment>
<organism evidence="4 5">
    <name type="scientific">Oligosphaera ethanolica</name>
    <dbReference type="NCBI Taxonomy" id="760260"/>
    <lineage>
        <taxon>Bacteria</taxon>
        <taxon>Pseudomonadati</taxon>
        <taxon>Lentisphaerota</taxon>
        <taxon>Oligosphaeria</taxon>
        <taxon>Oligosphaerales</taxon>
        <taxon>Oligosphaeraceae</taxon>
        <taxon>Oligosphaera</taxon>
    </lineage>
</organism>
<accession>A0AAE3VF57</accession>
<evidence type="ECO:0000313" key="5">
    <source>
        <dbReference type="Proteomes" id="UP001238163"/>
    </source>
</evidence>
<keyword evidence="1 3" id="KW-0963">Cytoplasm</keyword>
<evidence type="ECO:0000313" key="4">
    <source>
        <dbReference type="EMBL" id="MDQ0289163.1"/>
    </source>
</evidence>
<dbReference type="GO" id="GO:0003723">
    <property type="term" value="F:RNA binding"/>
    <property type="evidence" value="ECO:0007669"/>
    <property type="project" value="UniProtKB-UniRule"/>
</dbReference>
<comment type="similarity">
    <text evidence="3">Belongs to the KhpA RNA-binding protein family.</text>
</comment>
<dbReference type="CDD" id="cd22533">
    <property type="entry name" value="KH-II_YlqC-like"/>
    <property type="match status" value="1"/>
</dbReference>
<dbReference type="PANTHER" id="PTHR34654:SF1">
    <property type="entry name" value="RNA-BINDING PROTEIN KHPA"/>
    <property type="match status" value="1"/>
</dbReference>
<protein>
    <recommendedName>
        <fullName evidence="3">RNA-binding protein KhpA</fullName>
    </recommendedName>
    <alternativeName>
        <fullName evidence="3">KH-domain protein A</fullName>
    </alternativeName>
</protein>
<gene>
    <name evidence="3" type="primary">khpA</name>
    <name evidence="4" type="ORF">J3R75_001270</name>
</gene>
<reference evidence="4" key="1">
    <citation type="submission" date="2023-07" db="EMBL/GenBank/DDBJ databases">
        <title>Genomic Encyclopedia of Type Strains, Phase IV (KMG-IV): sequencing the most valuable type-strain genomes for metagenomic binning, comparative biology and taxonomic classification.</title>
        <authorList>
            <person name="Goeker M."/>
        </authorList>
    </citation>
    <scope>NUCLEOTIDE SEQUENCE</scope>
    <source>
        <strain evidence="4">DSM 24202</strain>
    </source>
</reference>
<name>A0AAE3VF57_9BACT</name>
<dbReference type="EMBL" id="JAUSVL010000001">
    <property type="protein sequence ID" value="MDQ0289163.1"/>
    <property type="molecule type" value="Genomic_DNA"/>
</dbReference>
<dbReference type="AlphaFoldDB" id="A0AAE3VF57"/>
<evidence type="ECO:0000256" key="1">
    <source>
        <dbReference type="ARBA" id="ARBA00022490"/>
    </source>
</evidence>
<keyword evidence="3" id="KW-0961">Cell wall biogenesis/degradation</keyword>